<dbReference type="GO" id="GO:0032991">
    <property type="term" value="C:protein-containing complex"/>
    <property type="evidence" value="ECO:0007669"/>
    <property type="project" value="TreeGrafter"/>
</dbReference>
<evidence type="ECO:0000313" key="10">
    <source>
        <dbReference type="Proteomes" id="UP000267029"/>
    </source>
</evidence>
<keyword evidence="4 5" id="KW-1015">Disulfide bond</keyword>
<dbReference type="GO" id="GO:0005886">
    <property type="term" value="C:plasma membrane"/>
    <property type="evidence" value="ECO:0007669"/>
    <property type="project" value="TreeGrafter"/>
</dbReference>
<dbReference type="STRING" id="53468.A0A158QUY7"/>
<feature type="signal peptide" evidence="7">
    <location>
        <begin position="1"/>
        <end position="19"/>
    </location>
</feature>
<evidence type="ECO:0000256" key="4">
    <source>
        <dbReference type="ARBA" id="ARBA00023157"/>
    </source>
</evidence>
<dbReference type="Proteomes" id="UP000267029">
    <property type="component" value="Unassembled WGS sequence"/>
</dbReference>
<comment type="caution">
    <text evidence="5">Lacks conserved residue(s) required for the propagation of feature annotation.</text>
</comment>
<dbReference type="GO" id="GO:0007157">
    <property type="term" value="P:heterophilic cell-cell adhesion via plasma membrane cell adhesion molecules"/>
    <property type="evidence" value="ECO:0007669"/>
    <property type="project" value="TreeGrafter"/>
</dbReference>
<reference evidence="9 10" key="1">
    <citation type="submission" date="2018-10" db="EMBL/GenBank/DDBJ databases">
        <authorList>
            <consortium name="Pathogen Informatics"/>
        </authorList>
    </citation>
    <scope>NUCLEOTIDE SEQUENCE [LARGE SCALE GENOMIC DNA]</scope>
</reference>
<evidence type="ECO:0000256" key="2">
    <source>
        <dbReference type="ARBA" id="ARBA00022729"/>
    </source>
</evidence>
<name>A0A158QUY7_MESCO</name>
<dbReference type="PANTHER" id="PTHR24049:SF22">
    <property type="entry name" value="DROSOPHILA CRUMBS HOMOLOG"/>
    <property type="match status" value="1"/>
</dbReference>
<sequence>MLRQAFAFACCFMAFCAYGQEIQISNETMEISVNASEPLQNSTKQADIQCPSCYGRSVCVKPTNGSAASCYCPPDYAGELCDQAQVILPETCTKNQCFNGGICSEGKETTTCICPYNYAGTNCTRGMFSAVVSSPYVWNSGTLSYLLSRIKLRLSWFLAISVATWIEVLVDVYNGRWLLSGTDTNTTESVKRGVACGKIISYLLTGSDPRITTSFVDCYFDGILKNDEGKKSQVALHLKFDPGVQGEDILASAVAQQIANSSELVGGPAYKTAIDDLVDISNYDVCKANKHDCSPSATCSSNGITYTCACKRFYTDGADIVRALPGRYCYYSFTSGFLLGCVVVLPLLIGTVVGTFFWRRYQAQKAWVQTSPDDAVQLVQSQYPKYTA</sequence>
<evidence type="ECO:0000256" key="5">
    <source>
        <dbReference type="PROSITE-ProRule" id="PRU00076"/>
    </source>
</evidence>
<proteinExistence type="predicted"/>
<evidence type="ECO:0000256" key="1">
    <source>
        <dbReference type="ARBA" id="ARBA00022536"/>
    </source>
</evidence>
<keyword evidence="10" id="KW-1185">Reference proteome</keyword>
<dbReference type="PANTHER" id="PTHR24049">
    <property type="entry name" value="CRUMBS FAMILY MEMBER"/>
    <property type="match status" value="1"/>
</dbReference>
<organism evidence="9 10">
    <name type="scientific">Mesocestoides corti</name>
    <name type="common">Flatworm</name>
    <dbReference type="NCBI Taxonomy" id="53468"/>
    <lineage>
        <taxon>Eukaryota</taxon>
        <taxon>Metazoa</taxon>
        <taxon>Spiralia</taxon>
        <taxon>Lophotrochozoa</taxon>
        <taxon>Platyhelminthes</taxon>
        <taxon>Cestoda</taxon>
        <taxon>Eucestoda</taxon>
        <taxon>Cyclophyllidea</taxon>
        <taxon>Mesocestoididae</taxon>
        <taxon>Mesocestoides</taxon>
    </lineage>
</organism>
<evidence type="ECO:0000313" key="9">
    <source>
        <dbReference type="EMBL" id="VDD80928.1"/>
    </source>
</evidence>
<keyword evidence="1 5" id="KW-0245">EGF-like domain</keyword>
<dbReference type="GO" id="GO:0045197">
    <property type="term" value="P:establishment or maintenance of epithelial cell apical/basal polarity"/>
    <property type="evidence" value="ECO:0007669"/>
    <property type="project" value="TreeGrafter"/>
</dbReference>
<keyword evidence="2 7" id="KW-0732">Signal</keyword>
<dbReference type="PROSITE" id="PS50026">
    <property type="entry name" value="EGF_3"/>
    <property type="match status" value="1"/>
</dbReference>
<keyword evidence="6" id="KW-0812">Transmembrane</keyword>
<evidence type="ECO:0000259" key="8">
    <source>
        <dbReference type="PROSITE" id="PS50026"/>
    </source>
</evidence>
<gene>
    <name evidence="9" type="ORF">MCOS_LOCUS6931</name>
</gene>
<dbReference type="AlphaFoldDB" id="A0A158QUY7"/>
<feature type="chain" id="PRO_5030022158" description="EGF-like domain-containing protein" evidence="7">
    <location>
        <begin position="20"/>
        <end position="388"/>
    </location>
</feature>
<dbReference type="SUPFAM" id="SSF57196">
    <property type="entry name" value="EGF/Laminin"/>
    <property type="match status" value="1"/>
</dbReference>
<protein>
    <recommendedName>
        <fullName evidence="8">EGF-like domain-containing protein</fullName>
    </recommendedName>
</protein>
<dbReference type="PROSITE" id="PS00022">
    <property type="entry name" value="EGF_1"/>
    <property type="match status" value="2"/>
</dbReference>
<evidence type="ECO:0000256" key="6">
    <source>
        <dbReference type="SAM" id="Phobius"/>
    </source>
</evidence>
<feature type="transmembrane region" description="Helical" evidence="6">
    <location>
        <begin position="337"/>
        <end position="358"/>
    </location>
</feature>
<keyword evidence="6" id="KW-0472">Membrane</keyword>
<feature type="domain" description="EGF-like" evidence="8">
    <location>
        <begin position="88"/>
        <end position="124"/>
    </location>
</feature>
<keyword evidence="6" id="KW-1133">Transmembrane helix</keyword>
<feature type="disulfide bond" evidence="5">
    <location>
        <begin position="114"/>
        <end position="123"/>
    </location>
</feature>
<dbReference type="EMBL" id="UXSR01005309">
    <property type="protein sequence ID" value="VDD80928.1"/>
    <property type="molecule type" value="Genomic_DNA"/>
</dbReference>
<dbReference type="OrthoDB" id="6249958at2759"/>
<accession>A0A158QUY7</accession>
<evidence type="ECO:0000256" key="7">
    <source>
        <dbReference type="SAM" id="SignalP"/>
    </source>
</evidence>
<dbReference type="InterPro" id="IPR000742">
    <property type="entry name" value="EGF"/>
</dbReference>
<dbReference type="SMART" id="SM00181">
    <property type="entry name" value="EGF"/>
    <property type="match status" value="3"/>
</dbReference>
<keyword evidence="3" id="KW-0677">Repeat</keyword>
<dbReference type="Gene3D" id="2.10.25.10">
    <property type="entry name" value="Laminin"/>
    <property type="match status" value="1"/>
</dbReference>
<dbReference type="InterPro" id="IPR051022">
    <property type="entry name" value="Notch_Cell-Fate_Det"/>
</dbReference>
<evidence type="ECO:0000256" key="3">
    <source>
        <dbReference type="ARBA" id="ARBA00022737"/>
    </source>
</evidence>